<dbReference type="EMBL" id="CM001436">
    <property type="protein sequence ID" value="EHQ36456.1"/>
    <property type="molecule type" value="Genomic_DNA"/>
</dbReference>
<evidence type="ECO:0000313" key="1">
    <source>
        <dbReference type="EMBL" id="EHQ36456.1"/>
    </source>
</evidence>
<dbReference type="AlphaFoldDB" id="H1Z2Q3"/>
<dbReference type="STRING" id="937775.Metlim_2406"/>
<proteinExistence type="predicted"/>
<keyword evidence="2" id="KW-1185">Reference proteome</keyword>
<dbReference type="HOGENOM" id="CLU_2353238_0_0_2"/>
<protein>
    <submittedName>
        <fullName evidence="1">Uncharacterized protein</fullName>
    </submittedName>
</protein>
<dbReference type="RefSeq" id="WP_004078749.1">
    <property type="nucleotide sequence ID" value="NZ_CM001436.1"/>
</dbReference>
<sequence>MKSTTALSRILGLEPKQRITSTIRIEKELLDVISNHKLEKSDTLNISIQRFMNIHGIPVLLMAMEPDGVRVRPLDMSDVANLALLDMLQNKGYVRS</sequence>
<dbReference type="InParanoid" id="H1Z2Q3"/>
<dbReference type="Proteomes" id="UP000005741">
    <property type="component" value="Chromosome"/>
</dbReference>
<gene>
    <name evidence="1" type="ORF">Metlim_2406</name>
</gene>
<evidence type="ECO:0000313" key="2">
    <source>
        <dbReference type="Proteomes" id="UP000005741"/>
    </source>
</evidence>
<accession>H1Z2Q3</accession>
<name>H1Z2Q3_9EURY</name>
<organism evidence="1 2">
    <name type="scientific">Methanoplanus limicola DSM 2279</name>
    <dbReference type="NCBI Taxonomy" id="937775"/>
    <lineage>
        <taxon>Archaea</taxon>
        <taxon>Methanobacteriati</taxon>
        <taxon>Methanobacteriota</taxon>
        <taxon>Stenosarchaea group</taxon>
        <taxon>Methanomicrobia</taxon>
        <taxon>Methanomicrobiales</taxon>
        <taxon>Methanomicrobiaceae</taxon>
        <taxon>Methanoplanus</taxon>
    </lineage>
</organism>
<reference evidence="1 2" key="1">
    <citation type="submission" date="2011-10" db="EMBL/GenBank/DDBJ databases">
        <title>The Improved High-Quality Draft genome of Methanoplanus limicola DSM 2279.</title>
        <authorList>
            <consortium name="US DOE Joint Genome Institute (JGI-PGF)"/>
            <person name="Lucas S."/>
            <person name="Copeland A."/>
            <person name="Lapidus A."/>
            <person name="Glavina del Rio T."/>
            <person name="Dalin E."/>
            <person name="Tice H."/>
            <person name="Bruce D."/>
            <person name="Goodwin L."/>
            <person name="Pitluck S."/>
            <person name="Peters L."/>
            <person name="Mikhailova N."/>
            <person name="Lu M."/>
            <person name="Kyrpides N."/>
            <person name="Mavromatis K."/>
            <person name="Ivanova N."/>
            <person name="Markowitz V."/>
            <person name="Cheng J.-F."/>
            <person name="Hugenholtz P."/>
            <person name="Woyke T."/>
            <person name="Wu D."/>
            <person name="Wirth R."/>
            <person name="Brambilla E.-M."/>
            <person name="Klenk H.-P."/>
            <person name="Eisen J.A."/>
        </authorList>
    </citation>
    <scope>NUCLEOTIDE SEQUENCE [LARGE SCALE GENOMIC DNA]</scope>
    <source>
        <strain evidence="1 2">DSM 2279</strain>
    </source>
</reference>